<dbReference type="AlphaFoldDB" id="A0A1V0UCL4"/>
<name>A0A1V0UCL4_STRVN</name>
<evidence type="ECO:0000313" key="2">
    <source>
        <dbReference type="Proteomes" id="UP000192445"/>
    </source>
</evidence>
<evidence type="ECO:0000313" key="1">
    <source>
        <dbReference type="EMBL" id="ARF62847.1"/>
    </source>
</evidence>
<dbReference type="EMBL" id="CP020570">
    <property type="protein sequence ID" value="ARF62847.1"/>
    <property type="molecule type" value="Genomic_DNA"/>
</dbReference>
<proteinExistence type="predicted"/>
<accession>A0A1V0UCL4</accession>
<dbReference type="KEGG" id="svu:B1H20_16710"/>
<dbReference type="Proteomes" id="UP000192445">
    <property type="component" value="Chromosome"/>
</dbReference>
<sequence>MCCVFGAGADEMGEDASRRDFRVGDVLRVSCPQARARVAHVSSFHASVEWPLGEIDPESGIGWNGRRAFAVPAGSIERIMSLFRTEPEPSDLRVGDSCLVGVPETLVRVIDIGRYDPPQDVGWLPRPHTMLVVVPADLPDEALPEDAGDTIDLESAAPLTIELVSRG</sequence>
<protein>
    <submittedName>
        <fullName evidence="1">Uncharacterized protein</fullName>
    </submittedName>
</protein>
<reference evidence="1 2" key="1">
    <citation type="submission" date="2017-03" db="EMBL/GenBank/DDBJ databases">
        <title>Complete Genome Sequence of a natural compounds producer, Streptomyces violaceus S21.</title>
        <authorList>
            <person name="Zhong C."/>
            <person name="Zhao Z."/>
            <person name="Fu J."/>
            <person name="Zong G."/>
            <person name="Qin R."/>
            <person name="Cao G."/>
        </authorList>
    </citation>
    <scope>NUCLEOTIDE SEQUENCE [LARGE SCALE GENOMIC DNA]</scope>
    <source>
        <strain evidence="1 2">S21</strain>
    </source>
</reference>
<gene>
    <name evidence="1" type="ORF">B1H20_16710</name>
</gene>
<organism evidence="1 2">
    <name type="scientific">Streptomyces violaceoruber</name>
    <dbReference type="NCBI Taxonomy" id="1935"/>
    <lineage>
        <taxon>Bacteria</taxon>
        <taxon>Bacillati</taxon>
        <taxon>Actinomycetota</taxon>
        <taxon>Actinomycetes</taxon>
        <taxon>Kitasatosporales</taxon>
        <taxon>Streptomycetaceae</taxon>
        <taxon>Streptomyces</taxon>
        <taxon>Streptomyces violaceoruber group</taxon>
    </lineage>
</organism>